<evidence type="ECO:0000313" key="1">
    <source>
        <dbReference type="EMBL" id="AIF09150.1"/>
    </source>
</evidence>
<organism evidence="1">
    <name type="scientific">uncultured marine thaumarchaeote KM3_35_C07</name>
    <dbReference type="NCBI Taxonomy" id="1456131"/>
    <lineage>
        <taxon>Archaea</taxon>
        <taxon>Nitrososphaerota</taxon>
        <taxon>environmental samples</taxon>
    </lineage>
</organism>
<dbReference type="EMBL" id="KF900853">
    <property type="protein sequence ID" value="AIF09150.1"/>
    <property type="molecule type" value="Genomic_DNA"/>
</dbReference>
<dbReference type="AlphaFoldDB" id="A0A075H1T0"/>
<evidence type="ECO:0008006" key="2">
    <source>
        <dbReference type="Google" id="ProtNLM"/>
    </source>
</evidence>
<sequence length="531" mass="59233">MSMRFDMKMGWVFCFGLIACMLSFSSIAESHGHGLGYEIMPPEMLGSKLVSLEISSDTWPDEYTKEITFSLFETDTGVNVENVTYFVMLTKQNEVLFDVTGQRDDGTFMLKLHATDSDQITVEEEGSDFFGSLFDGGKVINVKGNAFDSGGLYEFKVIITTGDDYSNVLSPPLDYDVGISFLDKTSYNIDDINFGQQEIGIITYYDLINDDFAYDQSKKMINFSMPFDWSEENILVTSTMHQEIIIPKTFGDLMVESFSATVNGFQVSENVLTIDDFSPQNRLVHLVLNQNDLLEISKKITRGSFEAVGVALIPQDMDFSIMPSVDNLPLTTMTENAQFRLNLSWEPQNIQSASTTTFFFEILDAFLLDRQVAVSYDLSVLHDGEEIAQASGFSADMGLNMVKFDVPDDVAGVITLQFENLNGSELADASFPVVVNRIGIEQTSIPAWIKNNAGWWATDQIDDSAFLKGIQYLIQEGIMIIPPTEMAESVSSQAVPAWIKNNAGWWATDQIDDSAFVQGIQYLIREGIIVV</sequence>
<proteinExistence type="predicted"/>
<protein>
    <recommendedName>
        <fullName evidence="2">Secreted periplasmic Zn-dependent protease</fullName>
    </recommendedName>
</protein>
<accession>A0A075H1T0</accession>
<name>A0A075H1T0_9ARCH</name>
<dbReference type="PROSITE" id="PS51257">
    <property type="entry name" value="PROKAR_LIPOPROTEIN"/>
    <property type="match status" value="1"/>
</dbReference>
<reference evidence="1" key="1">
    <citation type="journal article" date="2014" name="Genome Biol. Evol.">
        <title>Pangenome evidence for extensive interdomain horizontal transfer affecting lineage core and shell genes in uncultured planktonic thaumarchaeota and euryarchaeota.</title>
        <authorList>
            <person name="Deschamps P."/>
            <person name="Zivanovic Y."/>
            <person name="Moreira D."/>
            <person name="Rodriguez-Valera F."/>
            <person name="Lopez-Garcia P."/>
        </authorList>
    </citation>
    <scope>NUCLEOTIDE SEQUENCE</scope>
</reference>